<name>A0A8J5VKK7_ZIZPA</name>
<feature type="region of interest" description="Disordered" evidence="1">
    <location>
        <begin position="1"/>
        <end position="31"/>
    </location>
</feature>
<sequence length="88" mass="9107">MAPIGNGASGLQVWRQRRPEALRRRPPSTTVSRHAMVLQAAPASDGGLCGLSAGGSAMCGAHSTRNGMDKPDGSLVRGRWLPGARTAT</sequence>
<dbReference type="Proteomes" id="UP000729402">
    <property type="component" value="Unassembled WGS sequence"/>
</dbReference>
<gene>
    <name evidence="2" type="ORF">GUJ93_ZPchr0009g1704</name>
</gene>
<accession>A0A8J5VKK7</accession>
<keyword evidence="3" id="KW-1185">Reference proteome</keyword>
<reference evidence="2" key="1">
    <citation type="journal article" date="2021" name="bioRxiv">
        <title>Whole Genome Assembly and Annotation of Northern Wild Rice, Zizania palustris L., Supports a Whole Genome Duplication in the Zizania Genus.</title>
        <authorList>
            <person name="Haas M."/>
            <person name="Kono T."/>
            <person name="Macchietto M."/>
            <person name="Millas R."/>
            <person name="McGilp L."/>
            <person name="Shao M."/>
            <person name="Duquette J."/>
            <person name="Hirsch C.N."/>
            <person name="Kimball J."/>
        </authorList>
    </citation>
    <scope>NUCLEOTIDE SEQUENCE</scope>
    <source>
        <tissue evidence="2">Fresh leaf tissue</tissue>
    </source>
</reference>
<reference evidence="2" key="2">
    <citation type="submission" date="2021-02" db="EMBL/GenBank/DDBJ databases">
        <authorList>
            <person name="Kimball J.A."/>
            <person name="Haas M.W."/>
            <person name="Macchietto M."/>
            <person name="Kono T."/>
            <person name="Duquette J."/>
            <person name="Shao M."/>
        </authorList>
    </citation>
    <scope>NUCLEOTIDE SEQUENCE</scope>
    <source>
        <tissue evidence="2">Fresh leaf tissue</tissue>
    </source>
</reference>
<dbReference type="EMBL" id="JAAALK010000289">
    <property type="protein sequence ID" value="KAG8050598.1"/>
    <property type="molecule type" value="Genomic_DNA"/>
</dbReference>
<evidence type="ECO:0000313" key="2">
    <source>
        <dbReference type="EMBL" id="KAG8050598.1"/>
    </source>
</evidence>
<proteinExistence type="predicted"/>
<protein>
    <submittedName>
        <fullName evidence="2">Uncharacterized protein</fullName>
    </submittedName>
</protein>
<comment type="caution">
    <text evidence="2">The sequence shown here is derived from an EMBL/GenBank/DDBJ whole genome shotgun (WGS) entry which is preliminary data.</text>
</comment>
<feature type="region of interest" description="Disordered" evidence="1">
    <location>
        <begin position="63"/>
        <end position="88"/>
    </location>
</feature>
<evidence type="ECO:0000313" key="3">
    <source>
        <dbReference type="Proteomes" id="UP000729402"/>
    </source>
</evidence>
<evidence type="ECO:0000256" key="1">
    <source>
        <dbReference type="SAM" id="MobiDB-lite"/>
    </source>
</evidence>
<organism evidence="2 3">
    <name type="scientific">Zizania palustris</name>
    <name type="common">Northern wild rice</name>
    <dbReference type="NCBI Taxonomy" id="103762"/>
    <lineage>
        <taxon>Eukaryota</taxon>
        <taxon>Viridiplantae</taxon>
        <taxon>Streptophyta</taxon>
        <taxon>Embryophyta</taxon>
        <taxon>Tracheophyta</taxon>
        <taxon>Spermatophyta</taxon>
        <taxon>Magnoliopsida</taxon>
        <taxon>Liliopsida</taxon>
        <taxon>Poales</taxon>
        <taxon>Poaceae</taxon>
        <taxon>BOP clade</taxon>
        <taxon>Oryzoideae</taxon>
        <taxon>Oryzeae</taxon>
        <taxon>Zizaniinae</taxon>
        <taxon>Zizania</taxon>
    </lineage>
</organism>
<dbReference type="AlphaFoldDB" id="A0A8J5VKK7"/>